<protein>
    <submittedName>
        <fullName evidence="3">Putative secreted protein</fullName>
    </submittedName>
</protein>
<dbReference type="AlphaFoldDB" id="A0A6B0UGZ4"/>
<evidence type="ECO:0000313" key="3">
    <source>
        <dbReference type="EMBL" id="MXU88575.1"/>
    </source>
</evidence>
<proteinExistence type="predicted"/>
<feature type="region of interest" description="Disordered" evidence="1">
    <location>
        <begin position="74"/>
        <end position="102"/>
    </location>
</feature>
<feature type="compositionally biased region" description="Basic residues" evidence="1">
    <location>
        <begin position="77"/>
        <end position="86"/>
    </location>
</feature>
<evidence type="ECO:0000256" key="1">
    <source>
        <dbReference type="SAM" id="MobiDB-lite"/>
    </source>
</evidence>
<organism evidence="3">
    <name type="scientific">Ixodes ricinus</name>
    <name type="common">Common tick</name>
    <name type="synonym">Acarus ricinus</name>
    <dbReference type="NCBI Taxonomy" id="34613"/>
    <lineage>
        <taxon>Eukaryota</taxon>
        <taxon>Metazoa</taxon>
        <taxon>Ecdysozoa</taxon>
        <taxon>Arthropoda</taxon>
        <taxon>Chelicerata</taxon>
        <taxon>Arachnida</taxon>
        <taxon>Acari</taxon>
        <taxon>Parasitiformes</taxon>
        <taxon>Ixodida</taxon>
        <taxon>Ixodoidea</taxon>
        <taxon>Ixodidae</taxon>
        <taxon>Ixodinae</taxon>
        <taxon>Ixodes</taxon>
    </lineage>
</organism>
<name>A0A6B0UGZ4_IXORI</name>
<keyword evidence="2" id="KW-0732">Signal</keyword>
<feature type="signal peptide" evidence="2">
    <location>
        <begin position="1"/>
        <end position="19"/>
    </location>
</feature>
<dbReference type="EMBL" id="GIFC01006492">
    <property type="protein sequence ID" value="MXU88575.1"/>
    <property type="molecule type" value="Transcribed_RNA"/>
</dbReference>
<evidence type="ECO:0000256" key="2">
    <source>
        <dbReference type="SAM" id="SignalP"/>
    </source>
</evidence>
<accession>A0A6B0UGZ4</accession>
<feature type="chain" id="PRO_5025446416" evidence="2">
    <location>
        <begin position="20"/>
        <end position="102"/>
    </location>
</feature>
<reference evidence="3" key="1">
    <citation type="submission" date="2019-12" db="EMBL/GenBank/DDBJ databases">
        <title>An insight into the sialome of adult female Ixodes ricinus ticks feeding for 6 days.</title>
        <authorList>
            <person name="Perner J."/>
            <person name="Ribeiro J.M.C."/>
        </authorList>
    </citation>
    <scope>NUCLEOTIDE SEQUENCE</scope>
    <source>
        <strain evidence="3">Semi-engorged</strain>
        <tissue evidence="3">Salivary glands</tissue>
    </source>
</reference>
<sequence>MQYIFFLLFLFACLPSAINRLVLKGYVDGTWFFFFSLSCLRKCPAKLDGKKTLEELTIKTSACGINYRQECSLPDRPKKKKERKEKKKNEIDGNTKLAQQTH</sequence>